<protein>
    <submittedName>
        <fullName evidence="2">Galectin</fullName>
    </submittedName>
</protein>
<dbReference type="WBParaSite" id="RSKR_0000941600.1">
    <property type="protein sequence ID" value="RSKR_0000941600.1"/>
    <property type="gene ID" value="RSKR_0000941600"/>
</dbReference>
<name>A0AC35UBW1_9BILA</name>
<reference evidence="2" key="1">
    <citation type="submission" date="2016-11" db="UniProtKB">
        <authorList>
            <consortium name="WormBaseParasite"/>
        </authorList>
    </citation>
    <scope>IDENTIFICATION</scope>
    <source>
        <strain evidence="2">KR3021</strain>
    </source>
</reference>
<evidence type="ECO:0000313" key="1">
    <source>
        <dbReference type="Proteomes" id="UP000095286"/>
    </source>
</evidence>
<evidence type="ECO:0000313" key="2">
    <source>
        <dbReference type="WBParaSite" id="RSKR_0000941600.1"/>
    </source>
</evidence>
<accession>A0AC35UBW1</accession>
<proteinExistence type="predicted"/>
<dbReference type="Proteomes" id="UP000095286">
    <property type="component" value="Unplaced"/>
</dbReference>
<sequence length="139" mass="15894">MVAIRCIKVLPLSTDLSIRNAPFKIRIVGEANKTCKRFAINLCSGKDILLHFNVRFDEKVIVRNNLLNEKWQHEERSQPFMPISIGKSYVIDLHVTATHVNCFVYGEEYCKFAFRTSADGLNNVEISGDTKIYLLSITK</sequence>
<organism evidence="1 2">
    <name type="scientific">Rhabditophanes sp. KR3021</name>
    <dbReference type="NCBI Taxonomy" id="114890"/>
    <lineage>
        <taxon>Eukaryota</taxon>
        <taxon>Metazoa</taxon>
        <taxon>Ecdysozoa</taxon>
        <taxon>Nematoda</taxon>
        <taxon>Chromadorea</taxon>
        <taxon>Rhabditida</taxon>
        <taxon>Tylenchina</taxon>
        <taxon>Panagrolaimomorpha</taxon>
        <taxon>Strongyloidoidea</taxon>
        <taxon>Alloionematidae</taxon>
        <taxon>Rhabditophanes</taxon>
    </lineage>
</organism>